<reference evidence="4 5" key="1">
    <citation type="submission" date="2024-04" db="EMBL/GenBank/DDBJ databases">
        <title>Draft genome sequence of Pseudoxanthomonas putridarboris WD12.</title>
        <authorList>
            <person name="Oh J."/>
        </authorList>
    </citation>
    <scope>NUCLEOTIDE SEQUENCE [LARGE SCALE GENOMIC DNA]</scope>
    <source>
        <strain evidence="4 5">WD12</strain>
    </source>
</reference>
<accession>A0ABU9J332</accession>
<dbReference type="Proteomes" id="UP001459204">
    <property type="component" value="Unassembled WGS sequence"/>
</dbReference>
<name>A0ABU9J332_9GAMM</name>
<keyword evidence="5" id="KW-1185">Reference proteome</keyword>
<dbReference type="InterPro" id="IPR005025">
    <property type="entry name" value="FMN_Rdtase-like_dom"/>
</dbReference>
<comment type="caution">
    <text evidence="4">The sequence shown here is derived from an EMBL/GenBank/DDBJ whole genome shotgun (WGS) entry which is preliminary data.</text>
</comment>
<dbReference type="PANTHER" id="PTHR30543">
    <property type="entry name" value="CHROMATE REDUCTASE"/>
    <property type="match status" value="1"/>
</dbReference>
<keyword evidence="2" id="KW-0288">FMN</keyword>
<gene>
    <name evidence="4" type="ORF">AAD027_14955</name>
</gene>
<dbReference type="PANTHER" id="PTHR30543:SF21">
    <property type="entry name" value="NAD(P)H-DEPENDENT FMN REDUCTASE LOT6"/>
    <property type="match status" value="1"/>
</dbReference>
<feature type="domain" description="NADPH-dependent FMN reductase-like" evidence="3">
    <location>
        <begin position="5"/>
        <end position="146"/>
    </location>
</feature>
<sequence length="197" mass="22010">MNTTPKIAVIIGSTRPTRFADKPAQWILKQARARTDMDVELVDLRDHPMPFFDEISTNRFVPSQNPEAVRWQETVGKYDGFIFVVPEYNHSLPAVLKNALDEAYKEWNHKPFTAVGYGGVGAARSIEHLRQIGVELQMVSTAAAVHIAGGDFFTVSPFGHDRPLEEIEANLLPYAKGAFDELVWWAKATMAARALEA</sequence>
<dbReference type="InterPro" id="IPR029039">
    <property type="entry name" value="Flavoprotein-like_sf"/>
</dbReference>
<dbReference type="EMBL" id="JBBWWT010000007">
    <property type="protein sequence ID" value="MEL1265657.1"/>
    <property type="molecule type" value="Genomic_DNA"/>
</dbReference>
<protein>
    <submittedName>
        <fullName evidence="4">NAD(P)H-dependent oxidoreductase</fullName>
        <ecNumber evidence="4">1.-.-.-</ecNumber>
    </submittedName>
</protein>
<comment type="cofactor">
    <cofactor evidence="1">
        <name>FMN</name>
        <dbReference type="ChEBI" id="CHEBI:58210"/>
    </cofactor>
</comment>
<dbReference type="SUPFAM" id="SSF52218">
    <property type="entry name" value="Flavoproteins"/>
    <property type="match status" value="1"/>
</dbReference>
<evidence type="ECO:0000259" key="3">
    <source>
        <dbReference type="Pfam" id="PF03358"/>
    </source>
</evidence>
<dbReference type="GO" id="GO:0016491">
    <property type="term" value="F:oxidoreductase activity"/>
    <property type="evidence" value="ECO:0007669"/>
    <property type="project" value="UniProtKB-KW"/>
</dbReference>
<keyword evidence="2" id="KW-0285">Flavoprotein</keyword>
<dbReference type="InterPro" id="IPR050712">
    <property type="entry name" value="NAD(P)H-dep_reductase"/>
</dbReference>
<dbReference type="EC" id="1.-.-.-" evidence="4"/>
<organism evidence="4 5">
    <name type="scientific">Pseudoxanthomonas putridarboris</name>
    <dbReference type="NCBI Taxonomy" id="752605"/>
    <lineage>
        <taxon>Bacteria</taxon>
        <taxon>Pseudomonadati</taxon>
        <taxon>Pseudomonadota</taxon>
        <taxon>Gammaproteobacteria</taxon>
        <taxon>Lysobacterales</taxon>
        <taxon>Lysobacteraceae</taxon>
        <taxon>Pseudoxanthomonas</taxon>
    </lineage>
</organism>
<proteinExistence type="predicted"/>
<evidence type="ECO:0000256" key="1">
    <source>
        <dbReference type="ARBA" id="ARBA00001917"/>
    </source>
</evidence>
<dbReference type="Gene3D" id="3.40.50.360">
    <property type="match status" value="1"/>
</dbReference>
<keyword evidence="4" id="KW-0560">Oxidoreductase</keyword>
<evidence type="ECO:0000313" key="5">
    <source>
        <dbReference type="Proteomes" id="UP001459204"/>
    </source>
</evidence>
<dbReference type="Pfam" id="PF03358">
    <property type="entry name" value="FMN_red"/>
    <property type="match status" value="1"/>
</dbReference>
<evidence type="ECO:0000256" key="2">
    <source>
        <dbReference type="ARBA" id="ARBA00022643"/>
    </source>
</evidence>
<dbReference type="RefSeq" id="WP_341726827.1">
    <property type="nucleotide sequence ID" value="NZ_JBBWWT010000007.1"/>
</dbReference>
<evidence type="ECO:0000313" key="4">
    <source>
        <dbReference type="EMBL" id="MEL1265657.1"/>
    </source>
</evidence>